<sequence>MLAFCCLRNEIQRLPHWLDHYRSLGVAHFLIVDNASHDGSTEMLAGQPDVSLWSTDHAYRSARFGMDWLSWLLLRYGHGHWCLTVDADELLIYPHHDSHDLRKLVTQLEAMGVPAMGALMVDLYPRASLGTPMDGGQSPLDYLGWFDAGPYETQIQQPRRNRWTRGGVRARVFFSDRPHRAPTLNKLPLVRWNRRFAYTNSTHAALPPRLNDAWDGPGDPRLSGILLHTKFLPDAIARGREDISRRQHFADPDAFRPYYDALASAPCLWHSRSRQLGDWRDFVSAGLMGTGDWH</sequence>
<dbReference type="Proteomes" id="UP001203945">
    <property type="component" value="Unassembled WGS sequence"/>
</dbReference>
<protein>
    <submittedName>
        <fullName evidence="1">Glycosyltransferase family 2 protein</fullName>
    </submittedName>
</protein>
<gene>
    <name evidence="1" type="ORF">MLD63_02210</name>
</gene>
<dbReference type="RefSeq" id="WP_255328490.1">
    <property type="nucleotide sequence ID" value="NZ_JAKZEU010000001.1"/>
</dbReference>
<dbReference type="SUPFAM" id="SSF53448">
    <property type="entry name" value="Nucleotide-diphospho-sugar transferases"/>
    <property type="match status" value="1"/>
</dbReference>
<evidence type="ECO:0000313" key="2">
    <source>
        <dbReference type="Proteomes" id="UP001203945"/>
    </source>
</evidence>
<dbReference type="Pfam" id="PF13704">
    <property type="entry name" value="Glyco_tranf_2_4"/>
    <property type="match status" value="1"/>
</dbReference>
<proteinExistence type="predicted"/>
<name>A0ABT1MM51_9RHOB</name>
<keyword evidence="2" id="KW-1185">Reference proteome</keyword>
<dbReference type="InterPro" id="IPR029044">
    <property type="entry name" value="Nucleotide-diphossugar_trans"/>
</dbReference>
<geneLocation type="plasmid" evidence="1">
    <name>unnamed1</name>
</geneLocation>
<organism evidence="1 2">
    <name type="scientific">Paracoccus albicereus</name>
    <dbReference type="NCBI Taxonomy" id="2922394"/>
    <lineage>
        <taxon>Bacteria</taxon>
        <taxon>Pseudomonadati</taxon>
        <taxon>Pseudomonadota</taxon>
        <taxon>Alphaproteobacteria</taxon>
        <taxon>Rhodobacterales</taxon>
        <taxon>Paracoccaceae</taxon>
        <taxon>Paracoccus</taxon>
    </lineage>
</organism>
<reference evidence="1 2" key="1">
    <citation type="submission" date="2022-03" db="EMBL/GenBank/DDBJ databases">
        <authorList>
            <person name="He Y."/>
        </authorList>
    </citation>
    <scope>NUCLEOTIDE SEQUENCE [LARGE SCALE GENOMIC DNA]</scope>
    <source>
        <strain evidence="1 2">TK19116</strain>
        <plasmid evidence="1">unnamed1</plasmid>
    </source>
</reference>
<keyword evidence="1" id="KW-0614">Plasmid</keyword>
<accession>A0ABT1MM51</accession>
<dbReference type="EMBL" id="JAKZEU010000001">
    <property type="protein sequence ID" value="MCQ0969251.1"/>
    <property type="molecule type" value="Genomic_DNA"/>
</dbReference>
<evidence type="ECO:0000313" key="1">
    <source>
        <dbReference type="EMBL" id="MCQ0969251.1"/>
    </source>
</evidence>
<comment type="caution">
    <text evidence="1">The sequence shown here is derived from an EMBL/GenBank/DDBJ whole genome shotgun (WGS) entry which is preliminary data.</text>
</comment>